<evidence type="ECO:0000256" key="1">
    <source>
        <dbReference type="SAM" id="MobiDB-lite"/>
    </source>
</evidence>
<comment type="caution">
    <text evidence="3">The sequence shown here is derived from an EMBL/GenBank/DDBJ whole genome shotgun (WGS) entry which is preliminary data.</text>
</comment>
<evidence type="ECO:0000313" key="4">
    <source>
        <dbReference type="Proteomes" id="UP000762676"/>
    </source>
</evidence>
<proteinExistence type="predicted"/>
<dbReference type="Proteomes" id="UP000762676">
    <property type="component" value="Unassembled WGS sequence"/>
</dbReference>
<feature type="compositionally biased region" description="Polar residues" evidence="1">
    <location>
        <begin position="38"/>
        <end position="49"/>
    </location>
</feature>
<reference evidence="3 4" key="1">
    <citation type="journal article" date="2021" name="Elife">
        <title>Chloroplast acquisition without the gene transfer in kleptoplastic sea slugs, Plakobranchus ocellatus.</title>
        <authorList>
            <person name="Maeda T."/>
            <person name="Takahashi S."/>
            <person name="Yoshida T."/>
            <person name="Shimamura S."/>
            <person name="Takaki Y."/>
            <person name="Nagai Y."/>
            <person name="Toyoda A."/>
            <person name="Suzuki Y."/>
            <person name="Arimoto A."/>
            <person name="Ishii H."/>
            <person name="Satoh N."/>
            <person name="Nishiyama T."/>
            <person name="Hasebe M."/>
            <person name="Maruyama T."/>
            <person name="Minagawa J."/>
            <person name="Obokata J."/>
            <person name="Shigenobu S."/>
        </authorList>
    </citation>
    <scope>NUCLEOTIDE SEQUENCE [LARGE SCALE GENOMIC DNA]</scope>
</reference>
<gene>
    <name evidence="3" type="ORF">ElyMa_006971900</name>
</gene>
<dbReference type="PROSITE" id="PS50800">
    <property type="entry name" value="SAP"/>
    <property type="match status" value="1"/>
</dbReference>
<dbReference type="AlphaFoldDB" id="A0AAV4JMU4"/>
<evidence type="ECO:0000259" key="2">
    <source>
        <dbReference type="PROSITE" id="PS50800"/>
    </source>
</evidence>
<evidence type="ECO:0000313" key="3">
    <source>
        <dbReference type="EMBL" id="GFS23233.1"/>
    </source>
</evidence>
<dbReference type="InterPro" id="IPR003034">
    <property type="entry name" value="SAP_dom"/>
</dbReference>
<protein>
    <recommendedName>
        <fullName evidence="2">SAP domain-containing protein</fullName>
    </recommendedName>
</protein>
<dbReference type="Pfam" id="PF02037">
    <property type="entry name" value="SAP"/>
    <property type="match status" value="1"/>
</dbReference>
<name>A0AAV4JMU4_9GAST</name>
<dbReference type="EMBL" id="BMAT01013933">
    <property type="protein sequence ID" value="GFS23233.1"/>
    <property type="molecule type" value="Genomic_DNA"/>
</dbReference>
<feature type="domain" description="SAP" evidence="2">
    <location>
        <begin position="1"/>
        <end position="32"/>
    </location>
</feature>
<keyword evidence="4" id="KW-1185">Reference proteome</keyword>
<accession>A0AAV4JMU4</accession>
<feature type="region of interest" description="Disordered" evidence="1">
    <location>
        <begin position="34"/>
        <end position="57"/>
    </location>
</feature>
<sequence>MTVSQLKVYLKDNGQNQRGRKEELVKRAQATEKLLQSKPRSTITNTTGPGHSGGSLDRSIEAKEKHSFVQSLTVWKEVNDVAVEEWPMATDKELYNYLLYLQRRAKKQVKAKNFYDCRHVHSINSEHSIGKADGAIGVLSQAMSQAAADERSIRNASDLYAWCKNTQEIWEGQTTSSICEDEASTRKNDDIKLGDFVEVGFVVSNQ</sequence>
<organism evidence="3 4">
    <name type="scientific">Elysia marginata</name>
    <dbReference type="NCBI Taxonomy" id="1093978"/>
    <lineage>
        <taxon>Eukaryota</taxon>
        <taxon>Metazoa</taxon>
        <taxon>Spiralia</taxon>
        <taxon>Lophotrochozoa</taxon>
        <taxon>Mollusca</taxon>
        <taxon>Gastropoda</taxon>
        <taxon>Heterobranchia</taxon>
        <taxon>Euthyneura</taxon>
        <taxon>Panpulmonata</taxon>
        <taxon>Sacoglossa</taxon>
        <taxon>Placobranchoidea</taxon>
        <taxon>Plakobranchidae</taxon>
        <taxon>Elysia</taxon>
    </lineage>
</organism>